<keyword evidence="1" id="KW-0472">Membrane</keyword>
<gene>
    <name evidence="2" type="ORF">EV646_11879</name>
</gene>
<keyword evidence="3" id="KW-1185">Reference proteome</keyword>
<sequence>MPKPDQGGGAGKRELVDEDIKKLLEGFADRTADGLPPADIDADVARGRRALRRIKRRRRVTGVLCVAAVSAAVLAIGNQVKWWNNGTSEVATGEAEKTAGPTPSPTANGETMSMFATGAAVELVANKQTWNTIGCSLAPKNWTPETPIAANRVVLTPPTVRTADTTAKLVIEAAPQARSLMSVRVTDSGGKAYHFGTLDGRTAAQVKLADRWLLVEVPAHSQDWNDDLLRRFLASCTVN</sequence>
<evidence type="ECO:0000313" key="2">
    <source>
        <dbReference type="EMBL" id="TCO40165.1"/>
    </source>
</evidence>
<name>A0A4R2IC78_9ACTN</name>
<proteinExistence type="predicted"/>
<organism evidence="2 3">
    <name type="scientific">Kribbella antiqua</name>
    <dbReference type="NCBI Taxonomy" id="2512217"/>
    <lineage>
        <taxon>Bacteria</taxon>
        <taxon>Bacillati</taxon>
        <taxon>Actinomycetota</taxon>
        <taxon>Actinomycetes</taxon>
        <taxon>Propionibacteriales</taxon>
        <taxon>Kribbellaceae</taxon>
        <taxon>Kribbella</taxon>
    </lineage>
</organism>
<evidence type="ECO:0000256" key="1">
    <source>
        <dbReference type="SAM" id="Phobius"/>
    </source>
</evidence>
<accession>A0A4R2IC78</accession>
<dbReference type="AlphaFoldDB" id="A0A4R2IC78"/>
<reference evidence="2 3" key="1">
    <citation type="journal article" date="2015" name="Stand. Genomic Sci.">
        <title>Genomic Encyclopedia of Bacterial and Archaeal Type Strains, Phase III: the genomes of soil and plant-associated and newly described type strains.</title>
        <authorList>
            <person name="Whitman W.B."/>
            <person name="Woyke T."/>
            <person name="Klenk H.P."/>
            <person name="Zhou Y."/>
            <person name="Lilburn T.G."/>
            <person name="Beck B.J."/>
            <person name="De Vos P."/>
            <person name="Vandamme P."/>
            <person name="Eisen J.A."/>
            <person name="Garrity G."/>
            <person name="Hugenholtz P."/>
            <person name="Kyrpides N.C."/>
        </authorList>
    </citation>
    <scope>NUCLEOTIDE SEQUENCE [LARGE SCALE GENOMIC DNA]</scope>
    <source>
        <strain evidence="2 3">VKM Ac-2541</strain>
    </source>
</reference>
<keyword evidence="1" id="KW-1133">Transmembrane helix</keyword>
<dbReference type="EMBL" id="SLWR01000018">
    <property type="protein sequence ID" value="TCO40165.1"/>
    <property type="molecule type" value="Genomic_DNA"/>
</dbReference>
<keyword evidence="1" id="KW-0812">Transmembrane</keyword>
<dbReference type="Proteomes" id="UP000295573">
    <property type="component" value="Unassembled WGS sequence"/>
</dbReference>
<protein>
    <submittedName>
        <fullName evidence="2">Uncharacterized protein</fullName>
    </submittedName>
</protein>
<feature type="transmembrane region" description="Helical" evidence="1">
    <location>
        <begin position="59"/>
        <end position="77"/>
    </location>
</feature>
<evidence type="ECO:0000313" key="3">
    <source>
        <dbReference type="Proteomes" id="UP000295573"/>
    </source>
</evidence>
<comment type="caution">
    <text evidence="2">The sequence shown here is derived from an EMBL/GenBank/DDBJ whole genome shotgun (WGS) entry which is preliminary data.</text>
</comment>